<dbReference type="PANTHER" id="PTHR43798">
    <property type="entry name" value="MONOACYLGLYCEROL LIPASE"/>
    <property type="match status" value="1"/>
</dbReference>
<evidence type="ECO:0000313" key="5">
    <source>
        <dbReference type="Proteomes" id="UP000514704"/>
    </source>
</evidence>
<dbReference type="PANTHER" id="PTHR43798:SF33">
    <property type="entry name" value="HYDROLASE, PUTATIVE (AFU_ORTHOLOGUE AFUA_2G14860)-RELATED"/>
    <property type="match status" value="1"/>
</dbReference>
<organism evidence="4 5">
    <name type="scientific">Mycoplasma tullyi</name>
    <dbReference type="NCBI Taxonomy" id="1612150"/>
    <lineage>
        <taxon>Bacteria</taxon>
        <taxon>Bacillati</taxon>
        <taxon>Mycoplasmatota</taxon>
        <taxon>Mollicutes</taxon>
        <taxon>Mycoplasmataceae</taxon>
        <taxon>Mycoplasma</taxon>
    </lineage>
</organism>
<dbReference type="Proteomes" id="UP000514704">
    <property type="component" value="Chromosome"/>
</dbReference>
<gene>
    <name evidence="4" type="ORF">H3143_01015</name>
</gene>
<comment type="similarity">
    <text evidence="1">Belongs to the lipase/esterase LIP3/BchO family.</text>
</comment>
<sequence length="271" mass="31175">MSYQIDLSQIESMELIRPNAKHKMVFLHGFGSNFKIKRKLWEHYDNCSFYALNLPGHGESKIYDPSQLSIAYFSQVIKAYFEKHDLTDVILIGHSMGGGLSAIMNSLIPERIKLSILEAPANGSILSNLDNISKLSPESPEGMKQLYYLLYFDPVKEFQGKMDEMAVAEFNMDKERRESLKPLLEIRVLEEMSQLSDIGYKSTTKPMLIIFGKEDQIVIPNDSYNHIKALNPNIQFAFIENSGHLPFYEHPQEFYQLMSSFIKNVDPTFEK</sequence>
<dbReference type="Gene3D" id="3.40.50.1820">
    <property type="entry name" value="alpha/beta hydrolase"/>
    <property type="match status" value="1"/>
</dbReference>
<protein>
    <submittedName>
        <fullName evidence="4">Alpha/beta hydrolase</fullName>
    </submittedName>
</protein>
<proteinExistence type="inferred from homology"/>
<evidence type="ECO:0000259" key="3">
    <source>
        <dbReference type="Pfam" id="PF12697"/>
    </source>
</evidence>
<evidence type="ECO:0000256" key="2">
    <source>
        <dbReference type="ARBA" id="ARBA00022487"/>
    </source>
</evidence>
<evidence type="ECO:0000313" key="4">
    <source>
        <dbReference type="EMBL" id="QMT98705.1"/>
    </source>
</evidence>
<dbReference type="GO" id="GO:0016020">
    <property type="term" value="C:membrane"/>
    <property type="evidence" value="ECO:0007669"/>
    <property type="project" value="TreeGrafter"/>
</dbReference>
<dbReference type="PRINTS" id="PR00111">
    <property type="entry name" value="ABHYDROLASE"/>
</dbReference>
<reference evidence="4 5" key="1">
    <citation type="journal article" date="2017" name="Int. J. Syst. Evol. Microbiol.">
        <title>Mycoplasma tullyi sp. nov., isolated from penguins of the genus Spheniscus.</title>
        <authorList>
            <person name="Yavari C.A."/>
            <person name="Ramirez A.S."/>
            <person name="Nicholas R.A.J."/>
            <person name="Radford A.D."/>
            <person name="Darby A.C."/>
            <person name="Bradbury J.M."/>
        </authorList>
    </citation>
    <scope>NUCLEOTIDE SEQUENCE [LARGE SCALE GENOMIC DNA]</scope>
    <source>
        <strain evidence="4 5">56A97T</strain>
    </source>
</reference>
<dbReference type="Pfam" id="PF12697">
    <property type="entry name" value="Abhydrolase_6"/>
    <property type="match status" value="1"/>
</dbReference>
<dbReference type="AlphaFoldDB" id="A0A7D7UAR4"/>
<dbReference type="InterPro" id="IPR000073">
    <property type="entry name" value="AB_hydrolase_1"/>
</dbReference>
<keyword evidence="2" id="KW-0719">Serine esterase</keyword>
<dbReference type="SUPFAM" id="SSF53474">
    <property type="entry name" value="alpha/beta-Hydrolases"/>
    <property type="match status" value="1"/>
</dbReference>
<feature type="domain" description="AB hydrolase-1" evidence="3">
    <location>
        <begin position="24"/>
        <end position="256"/>
    </location>
</feature>
<dbReference type="EMBL" id="CP059674">
    <property type="protein sequence ID" value="QMT98705.1"/>
    <property type="molecule type" value="Genomic_DNA"/>
</dbReference>
<keyword evidence="5" id="KW-1185">Reference proteome</keyword>
<keyword evidence="4" id="KW-0378">Hydrolase</keyword>
<evidence type="ECO:0000256" key="1">
    <source>
        <dbReference type="ARBA" id="ARBA00006989"/>
    </source>
</evidence>
<dbReference type="KEGG" id="mtuy:H3143_01015"/>
<accession>A0A7D7UAR4</accession>
<name>A0A7D7UAR4_9MOLU</name>
<dbReference type="GO" id="GO:0052689">
    <property type="term" value="F:carboxylic ester hydrolase activity"/>
    <property type="evidence" value="ECO:0007669"/>
    <property type="project" value="UniProtKB-KW"/>
</dbReference>
<dbReference type="InterPro" id="IPR029058">
    <property type="entry name" value="AB_hydrolase_fold"/>
</dbReference>
<dbReference type="RefSeq" id="WP_182078978.1">
    <property type="nucleotide sequence ID" value="NZ_CP059674.1"/>
</dbReference>
<dbReference type="InterPro" id="IPR050266">
    <property type="entry name" value="AB_hydrolase_sf"/>
</dbReference>